<name>A0ACB7SNG3_HYAAI</name>
<gene>
    <name evidence="1" type="ORF">HPB50_026800</name>
</gene>
<dbReference type="EMBL" id="CM023484">
    <property type="protein sequence ID" value="KAH6934672.1"/>
    <property type="molecule type" value="Genomic_DNA"/>
</dbReference>
<protein>
    <submittedName>
        <fullName evidence="1">Uncharacterized protein</fullName>
    </submittedName>
</protein>
<proteinExistence type="predicted"/>
<evidence type="ECO:0000313" key="1">
    <source>
        <dbReference type="EMBL" id="KAH6934672.1"/>
    </source>
</evidence>
<dbReference type="Proteomes" id="UP000821845">
    <property type="component" value="Chromosome 4"/>
</dbReference>
<evidence type="ECO:0000313" key="2">
    <source>
        <dbReference type="Proteomes" id="UP000821845"/>
    </source>
</evidence>
<keyword evidence="2" id="KW-1185">Reference proteome</keyword>
<sequence>MTSTGMLQHEGSSTPREPRPSAEPGRMLVLDIAGLGPEPKKYTELMLRKPDGRRRLTQTWQFSSDGRLCCQLPGMFVQPRDGFHGLRRGNDVVLGPPQPVSFECMPNGVPLEQAVTNQKMRGGSGVLLVRVIPKGPTIVLCVSDFMQKQKLSVSTSSPDVNLLAQKASGSEDQQTPQLDGRFGLDLEASVRWNISRGLGVSVINHLSEELIYAVLQNIRVNFIQSLSSQLLDASVENVQVDNQLHGAERPVALYVTPLHERDRQRHLPAVVITAERLPQKDTDVVIFQHFIMHMKNITLALEELLMLKIVQFLHHLVDDFGDEIFIDNQLQRAHAAASANARRFYFNTLKLRLDQVKLSVLTSSHRPPELDAIKKKVGWSLMRFEDVVVELDSFVKSHPFESLEFLVNSVAEHYKGEFQSHAAKILGAVDFLGDPVGLINDVCTGWSDFMKDGNATCLLKGVTHGLSNSTAKNSAVAAPAAPENSSEGHLVTGLRRLGSGVVGGVFSIPRYSYQGAINEGVQGLLTGLGKGLIGTVAMPAAGILDLVMEAASMVRDTSKPPSHMHPRRCRAPRLCAGPGGLLPCYSTTQALGQQFLCNLTDTSGDLFVAMEQLESRPDGLRVLISTERAFIIKLHVVHYNSLSYCRWFPSNLGPQPQPPFYVEFLLRPENQRLSASLDLNHGSLRVGCESDATARKVVQLINYARDTYEERKYTAHFSDNDEDDD</sequence>
<accession>A0ACB7SNG3</accession>
<organism evidence="1 2">
    <name type="scientific">Hyalomma asiaticum</name>
    <name type="common">Tick</name>
    <dbReference type="NCBI Taxonomy" id="266040"/>
    <lineage>
        <taxon>Eukaryota</taxon>
        <taxon>Metazoa</taxon>
        <taxon>Ecdysozoa</taxon>
        <taxon>Arthropoda</taxon>
        <taxon>Chelicerata</taxon>
        <taxon>Arachnida</taxon>
        <taxon>Acari</taxon>
        <taxon>Parasitiformes</taxon>
        <taxon>Ixodida</taxon>
        <taxon>Ixodoidea</taxon>
        <taxon>Ixodidae</taxon>
        <taxon>Hyalomminae</taxon>
        <taxon>Hyalomma</taxon>
    </lineage>
</organism>
<reference evidence="1" key="1">
    <citation type="submission" date="2020-05" db="EMBL/GenBank/DDBJ databases">
        <title>Large-scale comparative analyses of tick genomes elucidate their genetic diversity and vector capacities.</title>
        <authorList>
            <person name="Jia N."/>
            <person name="Wang J."/>
            <person name="Shi W."/>
            <person name="Du L."/>
            <person name="Sun Y."/>
            <person name="Zhan W."/>
            <person name="Jiang J."/>
            <person name="Wang Q."/>
            <person name="Zhang B."/>
            <person name="Ji P."/>
            <person name="Sakyi L.B."/>
            <person name="Cui X."/>
            <person name="Yuan T."/>
            <person name="Jiang B."/>
            <person name="Yang W."/>
            <person name="Lam T.T.-Y."/>
            <person name="Chang Q."/>
            <person name="Ding S."/>
            <person name="Wang X."/>
            <person name="Zhu J."/>
            <person name="Ruan X."/>
            <person name="Zhao L."/>
            <person name="Wei J."/>
            <person name="Que T."/>
            <person name="Du C."/>
            <person name="Cheng J."/>
            <person name="Dai P."/>
            <person name="Han X."/>
            <person name="Huang E."/>
            <person name="Gao Y."/>
            <person name="Liu J."/>
            <person name="Shao H."/>
            <person name="Ye R."/>
            <person name="Li L."/>
            <person name="Wei W."/>
            <person name="Wang X."/>
            <person name="Wang C."/>
            <person name="Yang T."/>
            <person name="Huo Q."/>
            <person name="Li W."/>
            <person name="Guo W."/>
            <person name="Chen H."/>
            <person name="Zhou L."/>
            <person name="Ni X."/>
            <person name="Tian J."/>
            <person name="Zhou Y."/>
            <person name="Sheng Y."/>
            <person name="Liu T."/>
            <person name="Pan Y."/>
            <person name="Xia L."/>
            <person name="Li J."/>
            <person name="Zhao F."/>
            <person name="Cao W."/>
        </authorList>
    </citation>
    <scope>NUCLEOTIDE SEQUENCE</scope>
    <source>
        <strain evidence="1">Hyas-2018</strain>
    </source>
</reference>
<comment type="caution">
    <text evidence="1">The sequence shown here is derived from an EMBL/GenBank/DDBJ whole genome shotgun (WGS) entry which is preliminary data.</text>
</comment>